<feature type="domain" description="Clp R" evidence="3">
    <location>
        <begin position="139"/>
        <end position="281"/>
    </location>
</feature>
<dbReference type="SUPFAM" id="SSF81923">
    <property type="entry name" value="Double Clp-N motif"/>
    <property type="match status" value="1"/>
</dbReference>
<dbReference type="PROSITE" id="PS51903">
    <property type="entry name" value="CLP_R"/>
    <property type="match status" value="1"/>
</dbReference>
<accession>A0A853AAW4</accession>
<keyword evidence="1" id="KW-0677">Repeat</keyword>
<evidence type="ECO:0000256" key="2">
    <source>
        <dbReference type="SAM" id="MobiDB-lite"/>
    </source>
</evidence>
<reference evidence="4 5" key="1">
    <citation type="submission" date="2020-07" db="EMBL/GenBank/DDBJ databases">
        <title>Sequencing the genomes of 1000 actinobacteria strains.</title>
        <authorList>
            <person name="Klenk H.-P."/>
        </authorList>
    </citation>
    <scope>NUCLEOTIDE SEQUENCE [LARGE SCALE GENOMIC DNA]</scope>
    <source>
        <strain evidence="4 5">DSM 42178</strain>
    </source>
</reference>
<organism evidence="4 5">
    <name type="scientific">Allostreptomyces psammosilenae</name>
    <dbReference type="NCBI Taxonomy" id="1892865"/>
    <lineage>
        <taxon>Bacteria</taxon>
        <taxon>Bacillati</taxon>
        <taxon>Actinomycetota</taxon>
        <taxon>Actinomycetes</taxon>
        <taxon>Kitasatosporales</taxon>
        <taxon>Streptomycetaceae</taxon>
        <taxon>Allostreptomyces</taxon>
    </lineage>
</organism>
<dbReference type="InterPro" id="IPR036628">
    <property type="entry name" value="Clp_N_dom_sf"/>
</dbReference>
<gene>
    <name evidence="4" type="ORF">FHU37_004790</name>
</gene>
<dbReference type="Proteomes" id="UP000567795">
    <property type="component" value="Unassembled WGS sequence"/>
</dbReference>
<feature type="compositionally biased region" description="Low complexity" evidence="2">
    <location>
        <begin position="203"/>
        <end position="227"/>
    </location>
</feature>
<name>A0A853AAW4_9ACTN</name>
<feature type="region of interest" description="Disordered" evidence="2">
    <location>
        <begin position="203"/>
        <end position="281"/>
    </location>
</feature>
<dbReference type="RefSeq" id="WP_179816712.1">
    <property type="nucleotide sequence ID" value="NZ_JACBZD010000002.1"/>
</dbReference>
<dbReference type="AlphaFoldDB" id="A0A853AAW4"/>
<dbReference type="EMBL" id="JACBZD010000002">
    <property type="protein sequence ID" value="NYI07761.1"/>
    <property type="molecule type" value="Genomic_DNA"/>
</dbReference>
<keyword evidence="5" id="KW-1185">Reference proteome</keyword>
<evidence type="ECO:0000313" key="4">
    <source>
        <dbReference type="EMBL" id="NYI07761.1"/>
    </source>
</evidence>
<dbReference type="Gene3D" id="1.10.1780.10">
    <property type="entry name" value="Clp, N-terminal domain"/>
    <property type="match status" value="1"/>
</dbReference>
<comment type="caution">
    <text evidence="4">The sequence shown here is derived from an EMBL/GenBank/DDBJ whole genome shotgun (WGS) entry which is preliminary data.</text>
</comment>
<feature type="compositionally biased region" description="Low complexity" evidence="2">
    <location>
        <begin position="242"/>
        <end position="272"/>
    </location>
</feature>
<evidence type="ECO:0000256" key="1">
    <source>
        <dbReference type="PROSITE-ProRule" id="PRU01251"/>
    </source>
</evidence>
<dbReference type="Pfam" id="PF02861">
    <property type="entry name" value="Clp_N"/>
    <property type="match status" value="1"/>
</dbReference>
<evidence type="ECO:0000259" key="3">
    <source>
        <dbReference type="PROSITE" id="PS51903"/>
    </source>
</evidence>
<dbReference type="InterPro" id="IPR004176">
    <property type="entry name" value="Clp_R_N"/>
</dbReference>
<evidence type="ECO:0000313" key="5">
    <source>
        <dbReference type="Proteomes" id="UP000567795"/>
    </source>
</evidence>
<sequence>MVNHDGHAFGLDRLAYRVLVAGAQLSRRLRAGAVTTDLLIRALCYDVTTDVAAAVLPADPQAGGRLASRVAGAGGAVRGRGPQAQAAALALEAAPRPAARGLTTGEVVDAADAAWADGLLARAASASVHRGLVSGRAAAEPAWSDAARAAVLRARHEAVSRGAVELDCAHLALGLLHDPENTACQALRAEGVDLTAVREALRAQAGRGGARPASPAGPAGGTAEAGPRLPPRPAPGAGTTGAGTAAGFRPGAGPAGRLRSAEQAAAARSALRPRLRGWAGH</sequence>
<protein>
    <recommendedName>
        <fullName evidence="3">Clp R domain-containing protein</fullName>
    </recommendedName>
</protein>
<proteinExistence type="predicted"/>